<dbReference type="Gene3D" id="1.10.10.10">
    <property type="entry name" value="Winged helix-like DNA-binding domain superfamily/Winged helix DNA-binding domain"/>
    <property type="match status" value="1"/>
</dbReference>
<evidence type="ECO:0000313" key="2">
    <source>
        <dbReference type="Proteomes" id="UP000224003"/>
    </source>
</evidence>
<comment type="caution">
    <text evidence="1">The sequence shown here is derived from an EMBL/GenBank/DDBJ whole genome shotgun (WGS) entry which is preliminary data.</text>
</comment>
<dbReference type="RefSeq" id="WP_098517270.1">
    <property type="nucleotide sequence ID" value="NZ_NUVX01000062.1"/>
</dbReference>
<proteinExistence type="predicted"/>
<dbReference type="SUPFAM" id="SSF88659">
    <property type="entry name" value="Sigma3 and sigma4 domains of RNA polymerase sigma factors"/>
    <property type="match status" value="1"/>
</dbReference>
<organism evidence="1 2">
    <name type="scientific">Bacillus thuringiensis</name>
    <dbReference type="NCBI Taxonomy" id="1428"/>
    <lineage>
        <taxon>Bacteria</taxon>
        <taxon>Bacillati</taxon>
        <taxon>Bacillota</taxon>
        <taxon>Bacilli</taxon>
        <taxon>Bacillales</taxon>
        <taxon>Bacillaceae</taxon>
        <taxon>Bacillus</taxon>
        <taxon>Bacillus cereus group</taxon>
    </lineage>
</organism>
<dbReference type="InterPro" id="IPR036388">
    <property type="entry name" value="WH-like_DNA-bd_sf"/>
</dbReference>
<gene>
    <name evidence="1" type="ORF">COJ15_28360</name>
</gene>
<protein>
    <submittedName>
        <fullName evidence="1">Uncharacterized protein</fullName>
    </submittedName>
</protein>
<dbReference type="Proteomes" id="UP000224003">
    <property type="component" value="Unassembled WGS sequence"/>
</dbReference>
<dbReference type="EMBL" id="NUVX01000062">
    <property type="protein sequence ID" value="PFJ33158.1"/>
    <property type="molecule type" value="Genomic_DNA"/>
</dbReference>
<dbReference type="AlphaFoldDB" id="A0A9X6ZQJ3"/>
<dbReference type="InterPro" id="IPR013324">
    <property type="entry name" value="RNA_pol_sigma_r3/r4-like"/>
</dbReference>
<sequence>MNQKTKERLQKEEKIMQIFEELFSKTKEPVTLKSLIAFDESRLKEIYPINMISSVLTRMKKDKKIQRVYLKEGKSNSYLFVPLQFQIDHETRNWETEEEKELRRISFLKNIAKLDESAFHYYLDMIAAPESKRRHGRMRMPIYKALENQNADYIKFISIIEPFLPHLEEKERYVISERLGIHTNNPRTFQEIGESLQLGYARCNEIFSLGLYSIQIMMRDKLKIDQYFENASKTPVLSIV</sequence>
<evidence type="ECO:0000313" key="1">
    <source>
        <dbReference type="EMBL" id="PFJ33158.1"/>
    </source>
</evidence>
<name>A0A9X6ZQJ3_BACTU</name>
<accession>A0A9X6ZQJ3</accession>
<reference evidence="1 2" key="1">
    <citation type="submission" date="2017-09" db="EMBL/GenBank/DDBJ databases">
        <title>Large-scale bioinformatics analysis of Bacillus genomes uncovers conserved roles of natural products in bacterial physiology.</title>
        <authorList>
            <consortium name="Agbiome Team Llc"/>
            <person name="Bleich R.M."/>
            <person name="Grubbs K.J."/>
            <person name="Santa Maria K.C."/>
            <person name="Allen S.E."/>
            <person name="Farag S."/>
            <person name="Shank E.A."/>
            <person name="Bowers A."/>
        </authorList>
    </citation>
    <scope>NUCLEOTIDE SEQUENCE [LARGE SCALE GENOMIC DNA]</scope>
    <source>
        <strain evidence="1 2">AFS085496</strain>
    </source>
</reference>